<dbReference type="PROSITE" id="PS00527">
    <property type="entry name" value="RIBOSOMAL_S14"/>
    <property type="match status" value="1"/>
</dbReference>
<dbReference type="PANTHER" id="PTHR19836:SF19">
    <property type="entry name" value="SMALL RIBOSOMAL SUBUNIT PROTEIN US14M"/>
    <property type="match status" value="1"/>
</dbReference>
<keyword evidence="3" id="KW-0687">Ribonucleoprotein</keyword>
<dbReference type="Gene3D" id="1.10.287.1480">
    <property type="match status" value="1"/>
</dbReference>
<reference evidence="4" key="1">
    <citation type="journal article" date="2021" name="Front. Plant Sci.">
        <title>Highly Reduced Plastid Genomes of the Non-photosynthetic Dictyochophyceans Pteridomonas spp. (Ochrophyta, SAR) Are Retained for tRNA-Glu-Based Organellar Heme Biosynthesis.</title>
        <authorList>
            <person name="Kayama M."/>
            <person name="Maciszewski K."/>
            <person name="Yabuki A."/>
            <person name="Miyashita H."/>
            <person name="Karnkowska A."/>
            <person name="Kamikawa R."/>
        </authorList>
    </citation>
    <scope>NUCLEOTIDE SEQUENCE</scope>
    <source>
        <strain evidence="4">NY0221</strain>
    </source>
</reference>
<proteinExistence type="inferred from homology"/>
<comment type="similarity">
    <text evidence="1">Belongs to the universal ribosomal protein uS14 family.</text>
</comment>
<evidence type="ECO:0000313" key="4">
    <source>
        <dbReference type="EMBL" id="QPM99320.1"/>
    </source>
</evidence>
<dbReference type="SUPFAM" id="SSF57716">
    <property type="entry name" value="Glucocorticoid receptor-like (DNA-binding domain)"/>
    <property type="match status" value="1"/>
</dbReference>
<organism evidence="4">
    <name type="scientific">Pteridomonas danica</name>
    <dbReference type="NCBI Taxonomy" id="38822"/>
    <lineage>
        <taxon>Eukaryota</taxon>
        <taxon>Sar</taxon>
        <taxon>Stramenopiles</taxon>
        <taxon>Ochrophyta</taxon>
        <taxon>Dictyochophyceae</taxon>
        <taxon>Pedinellales</taxon>
        <taxon>Pteridomonas</taxon>
    </lineage>
</organism>
<keyword evidence="4" id="KW-0150">Chloroplast</keyword>
<geneLocation type="chloroplast" evidence="4"/>
<dbReference type="GeneID" id="65316644"/>
<keyword evidence="4" id="KW-0934">Plastid</keyword>
<dbReference type="GO" id="GO:0006412">
    <property type="term" value="P:translation"/>
    <property type="evidence" value="ECO:0007669"/>
    <property type="project" value="InterPro"/>
</dbReference>
<dbReference type="GO" id="GO:0015935">
    <property type="term" value="C:small ribosomal subunit"/>
    <property type="evidence" value="ECO:0007669"/>
    <property type="project" value="TreeGrafter"/>
</dbReference>
<dbReference type="GO" id="GO:0005737">
    <property type="term" value="C:cytoplasm"/>
    <property type="evidence" value="ECO:0007669"/>
    <property type="project" value="UniProtKB-ARBA"/>
</dbReference>
<evidence type="ECO:0000256" key="1">
    <source>
        <dbReference type="ARBA" id="ARBA00009083"/>
    </source>
</evidence>
<dbReference type="RefSeq" id="YP_010117089.1">
    <property type="nucleotide sequence ID" value="NC_056103.1"/>
</dbReference>
<sequence length="100" mass="12069">MSKKSILERSKKKYKLNKVHHIKRKEIKIKQKNEKNIIKLFSLEKIIQKLVKNSALTRFKRFCWVTGRNRGYYRDFSLSRHVLREFAHKGNLPGILKSSW</sequence>
<gene>
    <name evidence="4" type="primary">rps14</name>
</gene>
<dbReference type="Pfam" id="PF00253">
    <property type="entry name" value="Ribosomal_S14"/>
    <property type="match status" value="1"/>
</dbReference>
<dbReference type="GO" id="GO:0003735">
    <property type="term" value="F:structural constituent of ribosome"/>
    <property type="evidence" value="ECO:0007669"/>
    <property type="project" value="InterPro"/>
</dbReference>
<keyword evidence="2 4" id="KW-0689">Ribosomal protein</keyword>
<accession>A0A7T1C5C8</accession>
<evidence type="ECO:0000256" key="3">
    <source>
        <dbReference type="ARBA" id="ARBA00023274"/>
    </source>
</evidence>
<dbReference type="PANTHER" id="PTHR19836">
    <property type="entry name" value="30S RIBOSOMAL PROTEIN S14"/>
    <property type="match status" value="1"/>
</dbReference>
<dbReference type="EMBL" id="MT909785">
    <property type="protein sequence ID" value="QPM99320.1"/>
    <property type="molecule type" value="Genomic_DNA"/>
</dbReference>
<evidence type="ECO:0000256" key="2">
    <source>
        <dbReference type="ARBA" id="ARBA00022980"/>
    </source>
</evidence>
<dbReference type="InterPro" id="IPR018271">
    <property type="entry name" value="Ribosomal_uS14_CS"/>
</dbReference>
<protein>
    <submittedName>
        <fullName evidence="4">Ribosomal protein S14</fullName>
    </submittedName>
</protein>
<dbReference type="NCBIfam" id="NF006477">
    <property type="entry name" value="PRK08881.1"/>
    <property type="match status" value="1"/>
</dbReference>
<dbReference type="AlphaFoldDB" id="A0A7T1C5C8"/>
<dbReference type="InterPro" id="IPR001209">
    <property type="entry name" value="Ribosomal_uS14"/>
</dbReference>
<name>A0A7T1C5C8_9STRA</name>